<evidence type="ECO:0000256" key="8">
    <source>
        <dbReference type="ARBA" id="ARBA00048689"/>
    </source>
</evidence>
<dbReference type="InterPro" id="IPR029044">
    <property type="entry name" value="Nucleotide-diphossugar_trans"/>
</dbReference>
<dbReference type="Proteomes" id="UP000189933">
    <property type="component" value="Unassembled WGS sequence"/>
</dbReference>
<evidence type="ECO:0000259" key="10">
    <source>
        <dbReference type="Pfam" id="PF00535"/>
    </source>
</evidence>
<protein>
    <recommendedName>
        <fullName evidence="7">Glucosyl-3-phosphoglycerate synthase</fullName>
        <ecNumber evidence="6">2.4.1.266</ecNumber>
    </recommendedName>
</protein>
<evidence type="ECO:0000313" key="12">
    <source>
        <dbReference type="Proteomes" id="UP000189933"/>
    </source>
</evidence>
<accession>A0A1T4P768</accession>
<dbReference type="Pfam" id="PF00535">
    <property type="entry name" value="Glycos_transf_2"/>
    <property type="match status" value="1"/>
</dbReference>
<evidence type="ECO:0000256" key="7">
    <source>
        <dbReference type="ARBA" id="ARBA00040894"/>
    </source>
</evidence>
<dbReference type="InterPro" id="IPR001173">
    <property type="entry name" value="Glyco_trans_2-like"/>
</dbReference>
<dbReference type="EC" id="2.4.1.266" evidence="6"/>
<dbReference type="EMBL" id="FUXM01000010">
    <property type="protein sequence ID" value="SJZ87383.1"/>
    <property type="molecule type" value="Genomic_DNA"/>
</dbReference>
<comment type="similarity">
    <text evidence="2">Belongs to the glycosyltransferase 2 family.</text>
</comment>
<name>A0A1T4P768_9FIRM</name>
<dbReference type="PANTHER" id="PTHR48090">
    <property type="entry name" value="UNDECAPRENYL-PHOSPHATE 4-DEOXY-4-FORMAMIDO-L-ARABINOSE TRANSFERASE-RELATED"/>
    <property type="match status" value="1"/>
</dbReference>
<dbReference type="PANTHER" id="PTHR48090:SF10">
    <property type="entry name" value="GLUCOSYL-3-PHOSPHOGLYCERATE SYNTHASE"/>
    <property type="match status" value="1"/>
</dbReference>
<evidence type="ECO:0000256" key="3">
    <source>
        <dbReference type="ARBA" id="ARBA00022676"/>
    </source>
</evidence>
<dbReference type="GO" id="GO:0016757">
    <property type="term" value="F:glycosyltransferase activity"/>
    <property type="evidence" value="ECO:0007669"/>
    <property type="project" value="UniProtKB-KW"/>
</dbReference>
<comment type="cofactor">
    <cofactor evidence="1">
        <name>Mg(2+)</name>
        <dbReference type="ChEBI" id="CHEBI:18420"/>
    </cofactor>
</comment>
<keyword evidence="3" id="KW-0328">Glycosyltransferase</keyword>
<sequence length="209" mass="22910">MGCSAIIPAYNEAKTIAPVVKTTRNHALVDEVIVVCDGCQDQTAILAEQAGAKVIELPYNQGKGAALLVGARAALHSVLLFLDADLIGLRDEHITNLLNPILNGQAEMTVGIFSGGRLTTDLAQKITPSLSGQRALLRDLITPYDELASTRYGVEVFINSLAREKGWKVLEVELFDLTHRMKEEKFGLVKGMQARMKMYWEIAKSLTGW</sequence>
<dbReference type="Gene3D" id="3.90.550.10">
    <property type="entry name" value="Spore Coat Polysaccharide Biosynthesis Protein SpsA, Chain A"/>
    <property type="match status" value="1"/>
</dbReference>
<keyword evidence="5" id="KW-0460">Magnesium</keyword>
<dbReference type="CDD" id="cd04179">
    <property type="entry name" value="DPM_DPG-synthase_like"/>
    <property type="match status" value="1"/>
</dbReference>
<dbReference type="OrthoDB" id="9810303at2"/>
<dbReference type="AlphaFoldDB" id="A0A1T4P768"/>
<evidence type="ECO:0000313" key="11">
    <source>
        <dbReference type="EMBL" id="SJZ87383.1"/>
    </source>
</evidence>
<proteinExistence type="inferred from homology"/>
<gene>
    <name evidence="11" type="ORF">SAMN02745885_01168</name>
</gene>
<evidence type="ECO:0000256" key="6">
    <source>
        <dbReference type="ARBA" id="ARBA00039022"/>
    </source>
</evidence>
<comment type="catalytic activity">
    <reaction evidence="8">
        <text>(2R)-3-phosphoglycerate + UDP-alpha-D-glucose = (2R)-2-O-(alpha-D-glucopyranosyl)-3-phospho-glycerate + UDP + H(+)</text>
        <dbReference type="Rhea" id="RHEA:31319"/>
        <dbReference type="ChEBI" id="CHEBI:15378"/>
        <dbReference type="ChEBI" id="CHEBI:58223"/>
        <dbReference type="ChEBI" id="CHEBI:58272"/>
        <dbReference type="ChEBI" id="CHEBI:58885"/>
        <dbReference type="ChEBI" id="CHEBI:62600"/>
        <dbReference type="EC" id="2.4.1.266"/>
    </reaction>
    <physiologicalReaction direction="left-to-right" evidence="8">
        <dbReference type="Rhea" id="RHEA:31320"/>
    </physiologicalReaction>
</comment>
<evidence type="ECO:0000256" key="4">
    <source>
        <dbReference type="ARBA" id="ARBA00022679"/>
    </source>
</evidence>
<evidence type="ECO:0000256" key="5">
    <source>
        <dbReference type="ARBA" id="ARBA00022842"/>
    </source>
</evidence>
<keyword evidence="12" id="KW-1185">Reference proteome</keyword>
<dbReference type="InterPro" id="IPR050256">
    <property type="entry name" value="Glycosyltransferase_2"/>
</dbReference>
<evidence type="ECO:0000256" key="9">
    <source>
        <dbReference type="ARBA" id="ARBA00048997"/>
    </source>
</evidence>
<reference evidence="12" key="1">
    <citation type="submission" date="2017-02" db="EMBL/GenBank/DDBJ databases">
        <authorList>
            <person name="Varghese N."/>
            <person name="Submissions S."/>
        </authorList>
    </citation>
    <scope>NUCLEOTIDE SEQUENCE [LARGE SCALE GENOMIC DNA]</scope>
    <source>
        <strain evidence="12">DSM 16521</strain>
    </source>
</reference>
<keyword evidence="4 11" id="KW-0808">Transferase</keyword>
<evidence type="ECO:0000256" key="1">
    <source>
        <dbReference type="ARBA" id="ARBA00001946"/>
    </source>
</evidence>
<dbReference type="SUPFAM" id="SSF53448">
    <property type="entry name" value="Nucleotide-diphospho-sugar transferases"/>
    <property type="match status" value="1"/>
</dbReference>
<organism evidence="11 12">
    <name type="scientific">Carboxydocella sporoproducens DSM 16521</name>
    <dbReference type="NCBI Taxonomy" id="1121270"/>
    <lineage>
        <taxon>Bacteria</taxon>
        <taxon>Bacillati</taxon>
        <taxon>Bacillota</taxon>
        <taxon>Clostridia</taxon>
        <taxon>Eubacteriales</taxon>
        <taxon>Clostridiales Family XVI. Incertae Sedis</taxon>
        <taxon>Carboxydocella</taxon>
    </lineage>
</organism>
<feature type="domain" description="Glycosyltransferase 2-like" evidence="10">
    <location>
        <begin position="4"/>
        <end position="122"/>
    </location>
</feature>
<dbReference type="RefSeq" id="WP_078665251.1">
    <property type="nucleotide sequence ID" value="NZ_FUXM01000010.1"/>
</dbReference>
<comment type="catalytic activity">
    <reaction evidence="9">
        <text>an NDP-alpha-D-glucose + (2R)-3-phosphoglycerate = (2R)-2-O-(alpha-D-glucopyranosyl)-3-phospho-glycerate + a ribonucleoside 5'-diphosphate + H(+)</text>
        <dbReference type="Rhea" id="RHEA:47244"/>
        <dbReference type="ChEBI" id="CHEBI:15378"/>
        <dbReference type="ChEBI" id="CHEBI:57930"/>
        <dbReference type="ChEBI" id="CHEBI:58272"/>
        <dbReference type="ChEBI" id="CHEBI:62600"/>
        <dbReference type="ChEBI" id="CHEBI:76533"/>
        <dbReference type="EC" id="2.4.1.266"/>
    </reaction>
    <physiologicalReaction direction="left-to-right" evidence="9">
        <dbReference type="Rhea" id="RHEA:47245"/>
    </physiologicalReaction>
</comment>
<evidence type="ECO:0000256" key="2">
    <source>
        <dbReference type="ARBA" id="ARBA00006739"/>
    </source>
</evidence>